<dbReference type="InParanoid" id="A0A482WQF9"/>
<proteinExistence type="predicted"/>
<evidence type="ECO:0000313" key="1">
    <source>
        <dbReference type="EMBL" id="RZF35855.1"/>
    </source>
</evidence>
<dbReference type="EMBL" id="QKKF02027392">
    <property type="protein sequence ID" value="RZF35855.1"/>
    <property type="molecule type" value="Genomic_DNA"/>
</dbReference>
<gene>
    <name evidence="1" type="ORF">LSTR_LSTR011710</name>
</gene>
<name>A0A482WQF9_LAOST</name>
<organism evidence="1 2">
    <name type="scientific">Laodelphax striatellus</name>
    <name type="common">Small brown planthopper</name>
    <name type="synonym">Delphax striatella</name>
    <dbReference type="NCBI Taxonomy" id="195883"/>
    <lineage>
        <taxon>Eukaryota</taxon>
        <taxon>Metazoa</taxon>
        <taxon>Ecdysozoa</taxon>
        <taxon>Arthropoda</taxon>
        <taxon>Hexapoda</taxon>
        <taxon>Insecta</taxon>
        <taxon>Pterygota</taxon>
        <taxon>Neoptera</taxon>
        <taxon>Paraneoptera</taxon>
        <taxon>Hemiptera</taxon>
        <taxon>Auchenorrhyncha</taxon>
        <taxon>Fulgoroidea</taxon>
        <taxon>Delphacidae</taxon>
        <taxon>Criomorphinae</taxon>
        <taxon>Laodelphax</taxon>
    </lineage>
</organism>
<dbReference type="AlphaFoldDB" id="A0A482WQF9"/>
<protein>
    <submittedName>
        <fullName evidence="1">Uncharacterized protein</fullName>
    </submittedName>
</protein>
<reference evidence="1 2" key="1">
    <citation type="journal article" date="2017" name="Gigascience">
        <title>Genome sequence of the small brown planthopper, Laodelphax striatellus.</title>
        <authorList>
            <person name="Zhu J."/>
            <person name="Jiang F."/>
            <person name="Wang X."/>
            <person name="Yang P."/>
            <person name="Bao Y."/>
            <person name="Zhao W."/>
            <person name="Wang W."/>
            <person name="Lu H."/>
            <person name="Wang Q."/>
            <person name="Cui N."/>
            <person name="Li J."/>
            <person name="Chen X."/>
            <person name="Luo L."/>
            <person name="Yu J."/>
            <person name="Kang L."/>
            <person name="Cui F."/>
        </authorList>
    </citation>
    <scope>NUCLEOTIDE SEQUENCE [LARGE SCALE GENOMIC DNA]</scope>
    <source>
        <strain evidence="1">Lst14</strain>
    </source>
</reference>
<evidence type="ECO:0000313" key="2">
    <source>
        <dbReference type="Proteomes" id="UP000291343"/>
    </source>
</evidence>
<dbReference type="Proteomes" id="UP000291343">
    <property type="component" value="Unassembled WGS sequence"/>
</dbReference>
<keyword evidence="2" id="KW-1185">Reference proteome</keyword>
<accession>A0A482WQF9</accession>
<comment type="caution">
    <text evidence="1">The sequence shown here is derived from an EMBL/GenBank/DDBJ whole genome shotgun (WGS) entry which is preliminary data.</text>
</comment>
<sequence length="123" mass="13404">MAPASYKLKIIAGCSVDFRHNIFVACDILVCCVGSNIVVERQYYCVCGLDLMFYSSVDENYAFDFGCNTSACNKTDVQAVTITVYCLQDFGSKMGLGGVEGCESIVTALDRDEAKIADLHFHG</sequence>